<name>A0A2Z2HGD0_9GAMM</name>
<dbReference type="Gene3D" id="1.10.287.950">
    <property type="entry name" value="Methyl-accepting chemotaxis protein"/>
    <property type="match status" value="1"/>
</dbReference>
<accession>A0A2Z2HGD0</accession>
<feature type="domain" description="PAC" evidence="5">
    <location>
        <begin position="82"/>
        <end position="134"/>
    </location>
</feature>
<dbReference type="KEGG" id="kus:B9G99_08385"/>
<gene>
    <name evidence="6" type="ORF">B9G99_08385</name>
</gene>
<dbReference type="GO" id="GO:0007165">
    <property type="term" value="P:signal transduction"/>
    <property type="evidence" value="ECO:0007669"/>
    <property type="project" value="UniProtKB-KW"/>
</dbReference>
<dbReference type="OrthoDB" id="9765776at2"/>
<feature type="domain" description="PAC" evidence="5">
    <location>
        <begin position="204"/>
        <end position="256"/>
    </location>
</feature>
<organism evidence="6 7">
    <name type="scientific">Kushneria konosiri</name>
    <dbReference type="NCBI Taxonomy" id="698828"/>
    <lineage>
        <taxon>Bacteria</taxon>
        <taxon>Pseudomonadati</taxon>
        <taxon>Pseudomonadota</taxon>
        <taxon>Gammaproteobacteria</taxon>
        <taxon>Oceanospirillales</taxon>
        <taxon>Halomonadaceae</taxon>
        <taxon>Kushneria</taxon>
    </lineage>
</organism>
<evidence type="ECO:0000256" key="2">
    <source>
        <dbReference type="SAM" id="MobiDB-lite"/>
    </source>
</evidence>
<dbReference type="PANTHER" id="PTHR24422">
    <property type="entry name" value="CHEMOTAXIS PROTEIN METHYLTRANSFERASE"/>
    <property type="match status" value="1"/>
</dbReference>
<dbReference type="SMART" id="SM00086">
    <property type="entry name" value="PAC"/>
    <property type="match status" value="2"/>
</dbReference>
<evidence type="ECO:0000313" key="7">
    <source>
        <dbReference type="Proteomes" id="UP000250025"/>
    </source>
</evidence>
<dbReference type="EMBL" id="CP021323">
    <property type="protein sequence ID" value="ARS54500.1"/>
    <property type="molecule type" value="Genomic_DNA"/>
</dbReference>
<dbReference type="InterPro" id="IPR013656">
    <property type="entry name" value="PAS_4"/>
</dbReference>
<dbReference type="PANTHER" id="PTHR24422:SF10">
    <property type="entry name" value="CHEMOTAXIS PROTEIN METHYLTRANSFERASE 2"/>
    <property type="match status" value="1"/>
</dbReference>
<dbReference type="InterPro" id="IPR000014">
    <property type="entry name" value="PAS"/>
</dbReference>
<dbReference type="Gene3D" id="3.30.450.20">
    <property type="entry name" value="PAS domain"/>
    <property type="match status" value="2"/>
</dbReference>
<dbReference type="Pfam" id="PF08447">
    <property type="entry name" value="PAS_3"/>
    <property type="match status" value="1"/>
</dbReference>
<dbReference type="InterPro" id="IPR050903">
    <property type="entry name" value="Bact_Chemotaxis_MeTrfase"/>
</dbReference>
<dbReference type="InterPro" id="IPR000700">
    <property type="entry name" value="PAS-assoc_C"/>
</dbReference>
<feature type="compositionally biased region" description="Low complexity" evidence="2">
    <location>
        <begin position="430"/>
        <end position="447"/>
    </location>
</feature>
<keyword evidence="1" id="KW-0807">Transducer</keyword>
<dbReference type="PROSITE" id="PS50113">
    <property type="entry name" value="PAC"/>
    <property type="match status" value="2"/>
</dbReference>
<proteinExistence type="predicted"/>
<dbReference type="PROSITE" id="PS50111">
    <property type="entry name" value="CHEMOTAXIS_TRANSDUC_2"/>
    <property type="match status" value="1"/>
</dbReference>
<feature type="region of interest" description="Disordered" evidence="2">
    <location>
        <begin position="424"/>
        <end position="447"/>
    </location>
</feature>
<dbReference type="CDD" id="cd11386">
    <property type="entry name" value="MCP_signal"/>
    <property type="match status" value="1"/>
</dbReference>
<dbReference type="CDD" id="cd00130">
    <property type="entry name" value="PAS"/>
    <property type="match status" value="2"/>
</dbReference>
<dbReference type="SMART" id="SM00091">
    <property type="entry name" value="PAS"/>
    <property type="match status" value="2"/>
</dbReference>
<dbReference type="GO" id="GO:0006935">
    <property type="term" value="P:chemotaxis"/>
    <property type="evidence" value="ECO:0007669"/>
    <property type="project" value="UniProtKB-ARBA"/>
</dbReference>
<dbReference type="SMART" id="SM00283">
    <property type="entry name" value="MA"/>
    <property type="match status" value="1"/>
</dbReference>
<evidence type="ECO:0000259" key="3">
    <source>
        <dbReference type="PROSITE" id="PS50111"/>
    </source>
</evidence>
<dbReference type="SUPFAM" id="SSF58104">
    <property type="entry name" value="Methyl-accepting chemotaxis protein (MCP) signaling domain"/>
    <property type="match status" value="1"/>
</dbReference>
<dbReference type="GO" id="GO:0016020">
    <property type="term" value="C:membrane"/>
    <property type="evidence" value="ECO:0007669"/>
    <property type="project" value="InterPro"/>
</dbReference>
<dbReference type="Pfam" id="PF00015">
    <property type="entry name" value="MCPsignal"/>
    <property type="match status" value="1"/>
</dbReference>
<dbReference type="InterPro" id="IPR001610">
    <property type="entry name" value="PAC"/>
</dbReference>
<sequence length="447" mass="49339">MFRRTASSRQAPLVDAIHRSMAVIEFDAQGTILSANPAFYEATGYSAESLVGRHHSVLCPRELVESDEYARLWSRLNEGEFISGRCKRVRQDGHSLWLEATYNPIRDRRGEVVRVIKLATDITSQIIEEQEMGSRLRAIDRSMAVIEFTPDGHILTANQNFLDTVGYRLEEIEGRHHRIFCGKALAASPEYRDFWARLNAGQFMSGQFKRFDKNGRHLWLEATYNPVFDEEGRLYKIIKFASNITERVDREYESLRLAYRISADTESTAGDGSRIIDETVCEIRSIAERVAATSRLLDDLTAQAAGITAIVETIESIASQTNLLSLNAAIEAARAGEHGRGFSVVAHEVRQLARRTAEATGDIAGTIERLQTLSGSANTSMHACQKIVEKGVVMAGNAGEAIVRISDCTNDMVNAVRNMASTVDLNQDDPASGSMPSSPAATPARAV</sequence>
<evidence type="ECO:0000256" key="1">
    <source>
        <dbReference type="PROSITE-ProRule" id="PRU00284"/>
    </source>
</evidence>
<feature type="domain" description="PAS" evidence="4">
    <location>
        <begin position="23"/>
        <end position="78"/>
    </location>
</feature>
<dbReference type="InterPro" id="IPR013655">
    <property type="entry name" value="PAS_fold_3"/>
</dbReference>
<reference evidence="6 7" key="1">
    <citation type="journal article" date="2017" name="Int. J. Syst. Evol. Microbiol.">
        <title>Kushneria konosiri sp. nov., isolated from the Korean salt-fermented seafood Daemi-jeot.</title>
        <authorList>
            <person name="Yun J.H."/>
            <person name="Park S.K."/>
            <person name="Lee J.Y."/>
            <person name="Jung M.J."/>
            <person name="Bae J.W."/>
        </authorList>
    </citation>
    <scope>NUCLEOTIDE SEQUENCE [LARGE SCALE GENOMIC DNA]</scope>
    <source>
        <strain evidence="6 7">X49</strain>
    </source>
</reference>
<feature type="domain" description="Methyl-accepting transducer" evidence="3">
    <location>
        <begin position="242"/>
        <end position="424"/>
    </location>
</feature>
<dbReference type="Pfam" id="PF08448">
    <property type="entry name" value="PAS_4"/>
    <property type="match status" value="1"/>
</dbReference>
<dbReference type="InterPro" id="IPR035965">
    <property type="entry name" value="PAS-like_dom_sf"/>
</dbReference>
<dbReference type="InterPro" id="IPR004089">
    <property type="entry name" value="MCPsignal_dom"/>
</dbReference>
<dbReference type="SUPFAM" id="SSF55785">
    <property type="entry name" value="PYP-like sensor domain (PAS domain)"/>
    <property type="match status" value="2"/>
</dbReference>
<evidence type="ECO:0000313" key="6">
    <source>
        <dbReference type="EMBL" id="ARS54500.1"/>
    </source>
</evidence>
<dbReference type="Proteomes" id="UP000250025">
    <property type="component" value="Chromosome"/>
</dbReference>
<dbReference type="NCBIfam" id="TIGR00229">
    <property type="entry name" value="sensory_box"/>
    <property type="match status" value="2"/>
</dbReference>
<keyword evidence="7" id="KW-1185">Reference proteome</keyword>
<evidence type="ECO:0000259" key="4">
    <source>
        <dbReference type="PROSITE" id="PS50112"/>
    </source>
</evidence>
<protein>
    <submittedName>
        <fullName evidence="6">Pili assembly chaperone</fullName>
    </submittedName>
</protein>
<dbReference type="AlphaFoldDB" id="A0A2Z2HGD0"/>
<evidence type="ECO:0000259" key="5">
    <source>
        <dbReference type="PROSITE" id="PS50113"/>
    </source>
</evidence>
<dbReference type="PROSITE" id="PS50112">
    <property type="entry name" value="PAS"/>
    <property type="match status" value="1"/>
</dbReference>
<dbReference type="RefSeq" id="WP_086623382.1">
    <property type="nucleotide sequence ID" value="NZ_CP021323.1"/>
</dbReference>